<dbReference type="InterPro" id="IPR006522">
    <property type="entry name" value="Phage_virion_morphogenesis"/>
</dbReference>
<sequence>MSGARIEFEFDHQQVTQALNAGAAALGEPEKILQDLIDPLIRIHQARFKAQQSPDGTPWQALSPRYLTSKRRNKDKILTSEGLLRNTLRGQVDGDSLLFGTDRPYGAIHQFGGKIERQERASTVYFKMDERTGAVGRKFVPKTKSNFAQDVKIGPYTIDMPARPWLGTSDADDGMLLQRVMSFLTAAIVN</sequence>
<dbReference type="KEGG" id="pkc:PKB_0772"/>
<accession>A0A024HAR2</accession>
<dbReference type="Pfam" id="PF05069">
    <property type="entry name" value="Phage_tail_S"/>
    <property type="match status" value="1"/>
</dbReference>
<dbReference type="PATRIC" id="fig|1301098.3.peg.776"/>
<reference evidence="1 2" key="1">
    <citation type="submission" date="2013-03" db="EMBL/GenBank/DDBJ databases">
        <authorList>
            <person name="Linke B."/>
        </authorList>
    </citation>
    <scope>NUCLEOTIDE SEQUENCE [LARGE SCALE GENOMIC DNA]</scope>
    <source>
        <strain evidence="1 2">B13</strain>
    </source>
</reference>
<dbReference type="eggNOG" id="COG5005">
    <property type="taxonomic scope" value="Bacteria"/>
</dbReference>
<dbReference type="RefSeq" id="WP_043249170.1">
    <property type="nucleotide sequence ID" value="NZ_HG322950.1"/>
</dbReference>
<dbReference type="OrthoDB" id="2081253at2"/>
<gene>
    <name evidence="1" type="ORF">PKB_0772</name>
</gene>
<keyword evidence="2" id="KW-1185">Reference proteome</keyword>
<dbReference type="AlphaFoldDB" id="A0A024HAR2"/>
<name>A0A024HAR2_PSEKB</name>
<protein>
    <recommendedName>
        <fullName evidence="3">Phage virion morphogenesis protein</fullName>
    </recommendedName>
</protein>
<dbReference type="HOGENOM" id="CLU_117141_2_0_6"/>
<dbReference type="STRING" id="1301098.PKB_0772"/>
<organism evidence="1 2">
    <name type="scientific">Pseudomonas knackmussii (strain DSM 6978 / CCUG 54928 / LMG 23759 / B13)</name>
    <dbReference type="NCBI Taxonomy" id="1301098"/>
    <lineage>
        <taxon>Bacteria</taxon>
        <taxon>Pseudomonadati</taxon>
        <taxon>Pseudomonadota</taxon>
        <taxon>Gammaproteobacteria</taxon>
        <taxon>Pseudomonadales</taxon>
        <taxon>Pseudomonadaceae</taxon>
        <taxon>Pseudomonas</taxon>
    </lineage>
</organism>
<evidence type="ECO:0000313" key="1">
    <source>
        <dbReference type="EMBL" id="CDF82140.1"/>
    </source>
</evidence>
<evidence type="ECO:0008006" key="3">
    <source>
        <dbReference type="Google" id="ProtNLM"/>
    </source>
</evidence>
<reference evidence="1 2" key="2">
    <citation type="submission" date="2014-05" db="EMBL/GenBank/DDBJ databases">
        <title>Genome sequence of the 3-chlorobenzoate degrading bacterium Pseudomonas knackmussii B13 shows multiple evidence for horizontal gene transfer.</title>
        <authorList>
            <person name="Miyazaki R."/>
            <person name="Bertelli C."/>
            <person name="Falquet L."/>
            <person name="Robinson-Rechavi M."/>
            <person name="Gharib W."/>
            <person name="Roy S."/>
            <person name="Van der Meer J.R."/>
        </authorList>
    </citation>
    <scope>NUCLEOTIDE SEQUENCE [LARGE SCALE GENOMIC DNA]</scope>
    <source>
        <strain evidence="1 2">B13</strain>
    </source>
</reference>
<dbReference type="EMBL" id="HG322950">
    <property type="protein sequence ID" value="CDF82140.1"/>
    <property type="molecule type" value="Genomic_DNA"/>
</dbReference>
<dbReference type="Proteomes" id="UP000025241">
    <property type="component" value="Chromosome I"/>
</dbReference>
<dbReference type="NCBIfam" id="TIGR01635">
    <property type="entry name" value="tail_comp_S"/>
    <property type="match status" value="1"/>
</dbReference>
<proteinExistence type="predicted"/>
<evidence type="ECO:0000313" key="2">
    <source>
        <dbReference type="Proteomes" id="UP000025241"/>
    </source>
</evidence>